<dbReference type="KEGG" id="mhd:Marky_0837"/>
<gene>
    <name evidence="1" type="ordered locus">Marky_0837</name>
</gene>
<dbReference type="Proteomes" id="UP000007030">
    <property type="component" value="Chromosome"/>
</dbReference>
<dbReference type="SUPFAM" id="SSF103196">
    <property type="entry name" value="Roadblock/LC7 domain"/>
    <property type="match status" value="1"/>
</dbReference>
<evidence type="ECO:0000313" key="1">
    <source>
        <dbReference type="EMBL" id="AEB11584.1"/>
    </source>
</evidence>
<dbReference type="AlphaFoldDB" id="F2NNZ6"/>
<sequence>MRDFEHVLSSLVVRIEGAIAAAVGGLDGLLVEGFTRRKAVDLAAAVAEHAGLLRSSREAYAGSLGASRVRELCVWSDQLVGYARLIDEEYFLLLLLTPDANLGKTRVVSSQAVEALKEVLG</sequence>
<dbReference type="EMBL" id="CP002630">
    <property type="protein sequence ID" value="AEB11584.1"/>
    <property type="molecule type" value="Genomic_DNA"/>
</dbReference>
<accession>F2NNZ6</accession>
<organism evidence="1 2">
    <name type="scientific">Marinithermus hydrothermalis (strain DSM 14884 / JCM 11576 / T1)</name>
    <dbReference type="NCBI Taxonomy" id="869210"/>
    <lineage>
        <taxon>Bacteria</taxon>
        <taxon>Thermotogati</taxon>
        <taxon>Deinococcota</taxon>
        <taxon>Deinococci</taxon>
        <taxon>Thermales</taxon>
        <taxon>Thermaceae</taxon>
        <taxon>Marinithermus</taxon>
    </lineage>
</organism>
<evidence type="ECO:0000313" key="2">
    <source>
        <dbReference type="Proteomes" id="UP000007030"/>
    </source>
</evidence>
<dbReference type="Gene3D" id="3.30.450.30">
    <property type="entry name" value="Dynein light chain 2a, cytoplasmic"/>
    <property type="match status" value="1"/>
</dbReference>
<reference evidence="1 2" key="1">
    <citation type="journal article" date="2012" name="Stand. Genomic Sci.">
        <title>Complete genome sequence of the aerobic, heterotroph Marinithermus hydrothermalis type strain (T1(T)) from a deep-sea hydrothermal vent chimney.</title>
        <authorList>
            <person name="Copeland A."/>
            <person name="Gu W."/>
            <person name="Yasawong M."/>
            <person name="Lapidus A."/>
            <person name="Lucas S."/>
            <person name="Deshpande S."/>
            <person name="Pagani I."/>
            <person name="Tapia R."/>
            <person name="Cheng J.F."/>
            <person name="Goodwin L.A."/>
            <person name="Pitluck S."/>
            <person name="Liolios K."/>
            <person name="Ivanova N."/>
            <person name="Mavromatis K."/>
            <person name="Mikhailova N."/>
            <person name="Pati A."/>
            <person name="Chen A."/>
            <person name="Palaniappan K."/>
            <person name="Land M."/>
            <person name="Pan C."/>
            <person name="Brambilla E.M."/>
            <person name="Rohde M."/>
            <person name="Tindall B.J."/>
            <person name="Sikorski J."/>
            <person name="Goker M."/>
            <person name="Detter J.C."/>
            <person name="Bristow J."/>
            <person name="Eisen J.A."/>
            <person name="Markowitz V."/>
            <person name="Hugenholtz P."/>
            <person name="Kyrpides N.C."/>
            <person name="Klenk H.P."/>
            <person name="Woyke T."/>
        </authorList>
    </citation>
    <scope>NUCLEOTIDE SEQUENCE [LARGE SCALE GENOMIC DNA]</scope>
    <source>
        <strain evidence="2">DSM 14884 / JCM 11576 / T1</strain>
    </source>
</reference>
<dbReference type="STRING" id="869210.Marky_0837"/>
<dbReference type="eggNOG" id="COG2018">
    <property type="taxonomic scope" value="Bacteria"/>
</dbReference>
<keyword evidence="2" id="KW-1185">Reference proteome</keyword>
<dbReference type="HOGENOM" id="CLU_161433_0_0_0"/>
<dbReference type="OrthoDB" id="32861at2"/>
<protein>
    <submittedName>
        <fullName evidence="1">Roadblock/lc7 domain-containing protein</fullName>
    </submittedName>
</protein>
<proteinExistence type="predicted"/>
<name>F2NNZ6_MARHT</name>